<protein>
    <submittedName>
        <fullName evidence="1">Uncharacterized protein</fullName>
    </submittedName>
</protein>
<evidence type="ECO:0000313" key="2">
    <source>
        <dbReference type="Proteomes" id="UP000230750"/>
    </source>
</evidence>
<proteinExistence type="predicted"/>
<gene>
    <name evidence="1" type="ORF">BSL78_20577</name>
</gene>
<dbReference type="AlphaFoldDB" id="A0A2G8K3R0"/>
<keyword evidence="2" id="KW-1185">Reference proteome</keyword>
<reference evidence="1 2" key="1">
    <citation type="journal article" date="2017" name="PLoS Biol.">
        <title>The sea cucumber genome provides insights into morphological evolution and visceral regeneration.</title>
        <authorList>
            <person name="Zhang X."/>
            <person name="Sun L."/>
            <person name="Yuan J."/>
            <person name="Sun Y."/>
            <person name="Gao Y."/>
            <person name="Zhang L."/>
            <person name="Li S."/>
            <person name="Dai H."/>
            <person name="Hamel J.F."/>
            <person name="Liu C."/>
            <person name="Yu Y."/>
            <person name="Liu S."/>
            <person name="Lin W."/>
            <person name="Guo K."/>
            <person name="Jin S."/>
            <person name="Xu P."/>
            <person name="Storey K.B."/>
            <person name="Huan P."/>
            <person name="Zhang T."/>
            <person name="Zhou Y."/>
            <person name="Zhang J."/>
            <person name="Lin C."/>
            <person name="Li X."/>
            <person name="Xing L."/>
            <person name="Huo D."/>
            <person name="Sun M."/>
            <person name="Wang L."/>
            <person name="Mercier A."/>
            <person name="Li F."/>
            <person name="Yang H."/>
            <person name="Xiang J."/>
        </authorList>
    </citation>
    <scope>NUCLEOTIDE SEQUENCE [LARGE SCALE GENOMIC DNA]</scope>
    <source>
        <strain evidence="1">Shaxun</strain>
        <tissue evidence="1">Muscle</tissue>
    </source>
</reference>
<dbReference type="OrthoDB" id="10045531at2759"/>
<accession>A0A2G8K3R0</accession>
<evidence type="ECO:0000313" key="1">
    <source>
        <dbReference type="EMBL" id="PIK42589.1"/>
    </source>
</evidence>
<name>A0A2G8K3R0_STIJA</name>
<organism evidence="1 2">
    <name type="scientific">Stichopus japonicus</name>
    <name type="common">Sea cucumber</name>
    <dbReference type="NCBI Taxonomy" id="307972"/>
    <lineage>
        <taxon>Eukaryota</taxon>
        <taxon>Metazoa</taxon>
        <taxon>Echinodermata</taxon>
        <taxon>Eleutherozoa</taxon>
        <taxon>Echinozoa</taxon>
        <taxon>Holothuroidea</taxon>
        <taxon>Aspidochirotacea</taxon>
        <taxon>Aspidochirotida</taxon>
        <taxon>Stichopodidae</taxon>
        <taxon>Apostichopus</taxon>
    </lineage>
</organism>
<dbReference type="EMBL" id="MRZV01000923">
    <property type="protein sequence ID" value="PIK42589.1"/>
    <property type="molecule type" value="Genomic_DNA"/>
</dbReference>
<comment type="caution">
    <text evidence="1">The sequence shown here is derived from an EMBL/GenBank/DDBJ whole genome shotgun (WGS) entry which is preliminary data.</text>
</comment>
<sequence length="314" mass="35772">MTIATGTYAIRDGANPLTVVTSNSPRDVPVVHLKRCMRMTRNGLRFYKALQEHLGDKAHLFMEFGNAIDGPMSRWYELPTCHCRNGDDPFVCSCIDYRMDQTIRAVWDQLVDVKPNHVTFVVQDSVRDTDQFLSSLLVRSCKRSKIPLRSFLPTAVTTDQSSSDTNDLLSSENECSKLVDIFSFKGCESPVVIFVNPFGWPLVWEHNQGRHGWDDISPQISRALGQIILITWPKDEMDYFSLQGAKGTMEAYAAVHNYDEKDANEQEFERAMESNLKRVIETYQQQDKRLYLNVLVERGVLVKFDVPSSADSDS</sequence>
<dbReference type="Proteomes" id="UP000230750">
    <property type="component" value="Unassembled WGS sequence"/>
</dbReference>